<feature type="domain" description="DUF4872" evidence="2">
    <location>
        <begin position="168"/>
        <end position="344"/>
    </location>
</feature>
<name>A0A1W6EUT1_9ACTN</name>
<evidence type="ECO:0000313" key="3">
    <source>
        <dbReference type="EMBL" id="ARK19476.1"/>
    </source>
</evidence>
<sequence length="355" mass="36936">MSAERPTGRSGGAVLDGFRAAPGVHCETTMLGNMLRHAGVDVSEALVFGLGQGIDAQFFPPPPHASVPPMLTGRVGPGLVAEHACAALGIGLVTLREADDAGAHAQAVAALSAGRVVGVTVDIFHLDYFASRTHFSAHCLALHGLDDSTAYVVDTAQQGGAQQLPLASLVRARASDEGFMPSPRLHWHLDGGPDALPGSAADLAPRIWPAVQGAAAHCLDHGRGDDRGISALRRAAGELPGWGLLPRSEAVIPEIARFWRFAGTGGTNFRGLYAEFLAEAHALTGDADLLPSLTAFTDIVAAWTDLIDHVSAHAGAADRSAHLKEAAARLHAIADAEEAAFARLLELSRDRTGTV</sequence>
<feature type="domain" description="Butirosin biosynthesis protein H N-terminal" evidence="1">
    <location>
        <begin position="25"/>
        <end position="155"/>
    </location>
</feature>
<dbReference type="InterPro" id="IPR026935">
    <property type="entry name" value="BtrH_N"/>
</dbReference>
<reference evidence="3" key="1">
    <citation type="journal article" date="2017" name="ACS Chem. Biol.">
        <title>Unified Biosynthetic Origin of the Benzodipyrrole Subunits in CC-1065.</title>
        <authorList>
            <person name="Wu S."/>
            <person name="Jian X.H."/>
            <person name="Yuan H."/>
            <person name="Jin W.B."/>
            <person name="Yin Y."/>
            <person name="Wang L.Y."/>
            <person name="Zhao J."/>
            <person name="Tang G.L."/>
        </authorList>
    </citation>
    <scope>NUCLEOTIDE SEQUENCE</scope>
    <source>
        <strain evidence="3">NRRL 11183</strain>
    </source>
</reference>
<dbReference type="InterPro" id="IPR032369">
    <property type="entry name" value="DUF4872"/>
</dbReference>
<organism evidence="3">
    <name type="scientific">Streptomyces zelensis</name>
    <dbReference type="NCBI Taxonomy" id="1981977"/>
    <lineage>
        <taxon>Bacteria</taxon>
        <taxon>Bacillati</taxon>
        <taxon>Actinomycetota</taxon>
        <taxon>Actinomycetes</taxon>
        <taxon>Kitasatosporales</taxon>
        <taxon>Streptomycetaceae</taxon>
        <taxon>Streptomyces</taxon>
    </lineage>
</organism>
<dbReference type="EMBL" id="KY379149">
    <property type="protein sequence ID" value="ARK19476.1"/>
    <property type="molecule type" value="Genomic_DNA"/>
</dbReference>
<proteinExistence type="predicted"/>
<dbReference type="Pfam" id="PF16169">
    <property type="entry name" value="DUF4872"/>
    <property type="match status" value="1"/>
</dbReference>
<protein>
    <submittedName>
        <fullName evidence="3">NIpC/p60-like transpeptidase</fullName>
    </submittedName>
</protein>
<dbReference type="Pfam" id="PF14399">
    <property type="entry name" value="BtrH_N"/>
    <property type="match status" value="1"/>
</dbReference>
<gene>
    <name evidence="3" type="primary">c10B</name>
</gene>
<accession>A0A1W6EUT1</accession>
<dbReference type="AlphaFoldDB" id="A0A1W6EUT1"/>
<evidence type="ECO:0000259" key="1">
    <source>
        <dbReference type="Pfam" id="PF14399"/>
    </source>
</evidence>
<evidence type="ECO:0000259" key="2">
    <source>
        <dbReference type="Pfam" id="PF16169"/>
    </source>
</evidence>